<dbReference type="Pfam" id="PF13614">
    <property type="entry name" value="AAA_31"/>
    <property type="match status" value="1"/>
</dbReference>
<feature type="region of interest" description="Disordered" evidence="1">
    <location>
        <begin position="380"/>
        <end position="415"/>
    </location>
</feature>
<keyword evidence="4" id="KW-1185">Reference proteome</keyword>
<evidence type="ECO:0000313" key="4">
    <source>
        <dbReference type="Proteomes" id="UP001501490"/>
    </source>
</evidence>
<organism evidence="3 4">
    <name type="scientific">Microlunatus ginsengisoli</name>
    <dbReference type="NCBI Taxonomy" id="363863"/>
    <lineage>
        <taxon>Bacteria</taxon>
        <taxon>Bacillati</taxon>
        <taxon>Actinomycetota</taxon>
        <taxon>Actinomycetes</taxon>
        <taxon>Propionibacteriales</taxon>
        <taxon>Propionibacteriaceae</taxon>
        <taxon>Microlunatus</taxon>
    </lineage>
</organism>
<proteinExistence type="predicted"/>
<feature type="compositionally biased region" description="Basic residues" evidence="1">
    <location>
        <begin position="406"/>
        <end position="415"/>
    </location>
</feature>
<gene>
    <name evidence="3" type="ORF">GCM10022236_47160</name>
</gene>
<dbReference type="PANTHER" id="PTHR43384">
    <property type="entry name" value="SEPTUM SITE-DETERMINING PROTEIN MIND HOMOLOG, CHLOROPLASTIC-RELATED"/>
    <property type="match status" value="1"/>
</dbReference>
<dbReference type="InterPro" id="IPR050625">
    <property type="entry name" value="ParA/MinD_ATPase"/>
</dbReference>
<feature type="domain" description="AAA" evidence="2">
    <location>
        <begin position="142"/>
        <end position="308"/>
    </location>
</feature>
<evidence type="ECO:0000259" key="2">
    <source>
        <dbReference type="Pfam" id="PF13614"/>
    </source>
</evidence>
<dbReference type="InterPro" id="IPR011006">
    <property type="entry name" value="CheY-like_superfamily"/>
</dbReference>
<dbReference type="EMBL" id="BAABAB010000050">
    <property type="protein sequence ID" value="GAA3639246.1"/>
    <property type="molecule type" value="Genomic_DNA"/>
</dbReference>
<evidence type="ECO:0000256" key="1">
    <source>
        <dbReference type="SAM" id="MobiDB-lite"/>
    </source>
</evidence>
<dbReference type="SUPFAM" id="SSF52540">
    <property type="entry name" value="P-loop containing nucleoside triphosphate hydrolases"/>
    <property type="match status" value="1"/>
</dbReference>
<dbReference type="Gene3D" id="3.40.50.300">
    <property type="entry name" value="P-loop containing nucleotide triphosphate hydrolases"/>
    <property type="match status" value="1"/>
</dbReference>
<reference evidence="4" key="1">
    <citation type="journal article" date="2019" name="Int. J. Syst. Evol. Microbiol.">
        <title>The Global Catalogue of Microorganisms (GCM) 10K type strain sequencing project: providing services to taxonomists for standard genome sequencing and annotation.</title>
        <authorList>
            <consortium name="The Broad Institute Genomics Platform"/>
            <consortium name="The Broad Institute Genome Sequencing Center for Infectious Disease"/>
            <person name="Wu L."/>
            <person name="Ma J."/>
        </authorList>
    </citation>
    <scope>NUCLEOTIDE SEQUENCE [LARGE SCALE GENOMIC DNA]</scope>
    <source>
        <strain evidence="4">JCM 16929</strain>
    </source>
</reference>
<dbReference type="SUPFAM" id="SSF52172">
    <property type="entry name" value="CheY-like"/>
    <property type="match status" value="1"/>
</dbReference>
<dbReference type="Proteomes" id="UP001501490">
    <property type="component" value="Unassembled WGS sequence"/>
</dbReference>
<name>A0ABP7AT21_9ACTN</name>
<comment type="caution">
    <text evidence="3">The sequence shown here is derived from an EMBL/GenBank/DDBJ whole genome shotgun (WGS) entry which is preliminary data.</text>
</comment>
<evidence type="ECO:0000313" key="3">
    <source>
        <dbReference type="EMBL" id="GAA3639246.1"/>
    </source>
</evidence>
<sequence>MTRVSLISSSAELRDRLQPLTGSTAFSPAGGTGDPASLLAQFTGLPPEVLIMDCRADANGKLALAAVLIETYPATGVLLVSDRPGDLALPAMRVGVQDILPPYATLAEFGDAVEAVASATRNRVAQLTEVPAEVTRVVPAGQVVSVMSPKGGVGKTTVATNIAVGLAQRAPGSTVIVDLDVQFGDVASGLDLEPHHFLADVVHGAARYDAVVMKTFLTQHKSGLYAICAPNVPSDADKITADDISHLLHGLAAEFRYVVIDTAPGMSETTLAALDATTDLILLSSMDVPGIRGLRKELDTIRELELTLDSRRVVLNFADHKGLLSVADVEATIGTRVDLALPRSKAALTSVNQGIPLLQSGVRDPLTKHLRNLVDRIATPTRPGRTVESPVAGAKPSPQPASRWQLFKKKGTVAA</sequence>
<dbReference type="InterPro" id="IPR027417">
    <property type="entry name" value="P-loop_NTPase"/>
</dbReference>
<dbReference type="InterPro" id="IPR025669">
    <property type="entry name" value="AAA_dom"/>
</dbReference>
<protein>
    <submittedName>
        <fullName evidence="3">AAA family ATPase</fullName>
    </submittedName>
</protein>
<dbReference type="PANTHER" id="PTHR43384:SF13">
    <property type="entry name" value="SLR0110 PROTEIN"/>
    <property type="match status" value="1"/>
</dbReference>
<accession>A0ABP7AT21</accession>
<dbReference type="RefSeq" id="WP_344809243.1">
    <property type="nucleotide sequence ID" value="NZ_BAABAB010000050.1"/>
</dbReference>